<dbReference type="SUPFAM" id="SSF51445">
    <property type="entry name" value="(Trans)glycosidases"/>
    <property type="match status" value="1"/>
</dbReference>
<comment type="similarity">
    <text evidence="1 4">Belongs to the glycosyl hydrolase 26 family.</text>
</comment>
<name>A0A916WH38_9MICO</name>
<dbReference type="InterPro" id="IPR017853">
    <property type="entry name" value="GH"/>
</dbReference>
<evidence type="ECO:0000256" key="4">
    <source>
        <dbReference type="PROSITE-ProRule" id="PRU01100"/>
    </source>
</evidence>
<dbReference type="PROSITE" id="PS51764">
    <property type="entry name" value="GH26"/>
    <property type="match status" value="1"/>
</dbReference>
<evidence type="ECO:0000256" key="6">
    <source>
        <dbReference type="SAM" id="MobiDB-lite"/>
    </source>
</evidence>
<dbReference type="Proteomes" id="UP000606922">
    <property type="component" value="Unassembled WGS sequence"/>
</dbReference>
<dbReference type="PANTHER" id="PTHR40079">
    <property type="entry name" value="MANNAN ENDO-1,4-BETA-MANNOSIDASE E-RELATED"/>
    <property type="match status" value="1"/>
</dbReference>
<keyword evidence="3 4" id="KW-0326">Glycosidase</keyword>
<feature type="active site" description="Proton donor" evidence="4">
    <location>
        <position position="292"/>
    </location>
</feature>
<evidence type="ECO:0000256" key="2">
    <source>
        <dbReference type="ARBA" id="ARBA00022801"/>
    </source>
</evidence>
<evidence type="ECO:0000256" key="5">
    <source>
        <dbReference type="SAM" id="Coils"/>
    </source>
</evidence>
<evidence type="ECO:0000256" key="7">
    <source>
        <dbReference type="SAM" id="Phobius"/>
    </source>
</evidence>
<keyword evidence="7" id="KW-0812">Transmembrane</keyword>
<dbReference type="InterPro" id="IPR000805">
    <property type="entry name" value="Glyco_hydro_26"/>
</dbReference>
<evidence type="ECO:0000256" key="1">
    <source>
        <dbReference type="ARBA" id="ARBA00007754"/>
    </source>
</evidence>
<keyword evidence="5" id="KW-0175">Coiled coil</keyword>
<protein>
    <recommendedName>
        <fullName evidence="8">GH26 domain-containing protein</fullName>
    </recommendedName>
</protein>
<feature type="compositionally biased region" description="Low complexity" evidence="6">
    <location>
        <begin position="124"/>
        <end position="145"/>
    </location>
</feature>
<feature type="active site" description="Nucleophile" evidence="4">
    <location>
        <position position="414"/>
    </location>
</feature>
<reference evidence="9" key="1">
    <citation type="journal article" date="2014" name="Int. J. Syst. Evol. Microbiol.">
        <title>Complete genome sequence of Corynebacterium casei LMG S-19264T (=DSM 44701T), isolated from a smear-ripened cheese.</title>
        <authorList>
            <consortium name="US DOE Joint Genome Institute (JGI-PGF)"/>
            <person name="Walter F."/>
            <person name="Albersmeier A."/>
            <person name="Kalinowski J."/>
            <person name="Ruckert C."/>
        </authorList>
    </citation>
    <scope>NUCLEOTIDE SEQUENCE</scope>
    <source>
        <strain evidence="9">CGMCC 1.12813</strain>
    </source>
</reference>
<dbReference type="AlphaFoldDB" id="A0A916WH38"/>
<dbReference type="GO" id="GO:0016985">
    <property type="term" value="F:mannan endo-1,4-beta-mannosidase activity"/>
    <property type="evidence" value="ECO:0007669"/>
    <property type="project" value="InterPro"/>
</dbReference>
<dbReference type="GO" id="GO:0006080">
    <property type="term" value="P:substituted mannan metabolic process"/>
    <property type="evidence" value="ECO:0007669"/>
    <property type="project" value="InterPro"/>
</dbReference>
<proteinExistence type="inferred from homology"/>
<feature type="region of interest" description="Disordered" evidence="6">
    <location>
        <begin position="115"/>
        <end position="145"/>
    </location>
</feature>
<keyword evidence="7" id="KW-1133">Transmembrane helix</keyword>
<feature type="domain" description="GH26" evidence="8">
    <location>
        <begin position="157"/>
        <end position="478"/>
    </location>
</feature>
<feature type="transmembrane region" description="Helical" evidence="7">
    <location>
        <begin position="21"/>
        <end position="39"/>
    </location>
</feature>
<reference evidence="9" key="2">
    <citation type="submission" date="2020-09" db="EMBL/GenBank/DDBJ databases">
        <authorList>
            <person name="Sun Q."/>
            <person name="Zhou Y."/>
        </authorList>
    </citation>
    <scope>NUCLEOTIDE SEQUENCE</scope>
    <source>
        <strain evidence="9">CGMCC 1.12813</strain>
    </source>
</reference>
<comment type="caution">
    <text evidence="9">The sequence shown here is derived from an EMBL/GenBank/DDBJ whole genome shotgun (WGS) entry which is preliminary data.</text>
</comment>
<sequence length="497" mass="54746">MSRSNSSWWASSTSSARRTTLGASAIALALIAVCYFVWMSPANPIAEVRDSVTAAVVDPATVADMKQERNRLLSRTVELESKMDEKNGQLARLSTQLESTQRKLAEVTVETAPVVKDNNPPVSKTPAKMPAKTPAKTPTPVKAPVKTPAPVVAAPVEEPVVIPTKAQIVNPTSRYLGLYTTQAPFNWATYDEVATKLGNEPSMVGYFSGWDETFRANAVTRAWDRNQLPMLTWESRPIGSPNSQVDEPDYQLPAIIGDPATGTPGKYDEYIRQYAKDIVATGLPLAIRFDHEMNGVWYPWSETTGKGEPINGNRVGDYVKTWQHVHDIFEQEGANNLVIWTWAPNIVNNLPAANKSVEFLTSLYPGDEYVDWVGVSGYLRPAYKADNNFTFDYTFGSTLDQLRKISDKPIVLAEIGASEVGGKKAKWITSVFDALADPKNADIVGLGWFNLAVTSYTEGELATNDWRIDSRPESLEAFKAGILRPEDNFNLTPIPTP</sequence>
<feature type="coiled-coil region" evidence="5">
    <location>
        <begin position="62"/>
        <end position="110"/>
    </location>
</feature>
<dbReference type="EMBL" id="BMGB01000001">
    <property type="protein sequence ID" value="GGA97137.1"/>
    <property type="molecule type" value="Genomic_DNA"/>
</dbReference>
<evidence type="ECO:0000256" key="3">
    <source>
        <dbReference type="ARBA" id="ARBA00023295"/>
    </source>
</evidence>
<keyword evidence="10" id="KW-1185">Reference proteome</keyword>
<gene>
    <name evidence="9" type="ORF">GCM10010979_09490</name>
</gene>
<dbReference type="RefSeq" id="WP_188509529.1">
    <property type="nucleotide sequence ID" value="NZ_BMGB01000001.1"/>
</dbReference>
<evidence type="ECO:0000259" key="8">
    <source>
        <dbReference type="PROSITE" id="PS51764"/>
    </source>
</evidence>
<evidence type="ECO:0000313" key="9">
    <source>
        <dbReference type="EMBL" id="GGA97137.1"/>
    </source>
</evidence>
<evidence type="ECO:0000313" key="10">
    <source>
        <dbReference type="Proteomes" id="UP000606922"/>
    </source>
</evidence>
<dbReference type="InterPro" id="IPR022790">
    <property type="entry name" value="GH26_dom"/>
</dbReference>
<dbReference type="PANTHER" id="PTHR40079:SF4">
    <property type="entry name" value="GH26 DOMAIN-CONTAINING PROTEIN-RELATED"/>
    <property type="match status" value="1"/>
</dbReference>
<keyword evidence="2 4" id="KW-0378">Hydrolase</keyword>
<dbReference type="Gene3D" id="3.20.20.80">
    <property type="entry name" value="Glycosidases"/>
    <property type="match status" value="1"/>
</dbReference>
<dbReference type="Pfam" id="PF02156">
    <property type="entry name" value="Glyco_hydro_26"/>
    <property type="match status" value="1"/>
</dbReference>
<organism evidence="9 10">
    <name type="scientific">Conyzicola nivalis</name>
    <dbReference type="NCBI Taxonomy" id="1477021"/>
    <lineage>
        <taxon>Bacteria</taxon>
        <taxon>Bacillati</taxon>
        <taxon>Actinomycetota</taxon>
        <taxon>Actinomycetes</taxon>
        <taxon>Micrococcales</taxon>
        <taxon>Microbacteriaceae</taxon>
        <taxon>Conyzicola</taxon>
    </lineage>
</organism>
<keyword evidence="7" id="KW-0472">Membrane</keyword>
<accession>A0A916WH38</accession>